<evidence type="ECO:0000256" key="1">
    <source>
        <dbReference type="ARBA" id="ARBA00004651"/>
    </source>
</evidence>
<comment type="similarity">
    <text evidence="2 8">Belongs to the 4-toluene sulfonate uptake permease (TSUP) (TC 2.A.102) family.</text>
</comment>
<feature type="transmembrane region" description="Helical" evidence="8">
    <location>
        <begin position="195"/>
        <end position="218"/>
    </location>
</feature>
<dbReference type="PANTHER" id="PTHR30269">
    <property type="entry name" value="TRANSMEMBRANE PROTEIN YFCA"/>
    <property type="match status" value="1"/>
</dbReference>
<organism evidence="9">
    <name type="scientific">Candidatus Kentrum sp. LFY</name>
    <dbReference type="NCBI Taxonomy" id="2126342"/>
    <lineage>
        <taxon>Bacteria</taxon>
        <taxon>Pseudomonadati</taxon>
        <taxon>Pseudomonadota</taxon>
        <taxon>Gammaproteobacteria</taxon>
        <taxon>Candidatus Kentrum</taxon>
    </lineage>
</organism>
<feature type="transmembrane region" description="Helical" evidence="8">
    <location>
        <begin position="73"/>
        <end position="92"/>
    </location>
</feature>
<feature type="transmembrane region" description="Helical" evidence="8">
    <location>
        <begin position="46"/>
        <end position="64"/>
    </location>
</feature>
<feature type="transmembrane region" description="Helical" evidence="8">
    <location>
        <begin position="224"/>
        <end position="241"/>
    </location>
</feature>
<dbReference type="PANTHER" id="PTHR30269:SF23">
    <property type="entry name" value="MEMBRANE TRANSPORTER PROTEIN YDHB-RELATED"/>
    <property type="match status" value="1"/>
</dbReference>
<protein>
    <recommendedName>
        <fullName evidence="8">Probable membrane transporter protein</fullName>
    </recommendedName>
</protein>
<keyword evidence="7 8" id="KW-0472">Membrane</keyword>
<reference evidence="9" key="1">
    <citation type="submission" date="2019-02" db="EMBL/GenBank/DDBJ databases">
        <authorList>
            <person name="Gruber-Vodicka R. H."/>
            <person name="Seah K. B. B."/>
        </authorList>
    </citation>
    <scope>NUCLEOTIDE SEQUENCE</scope>
    <source>
        <strain evidence="9">BECK_BY7</strain>
    </source>
</reference>
<dbReference type="InterPro" id="IPR052017">
    <property type="entry name" value="TSUP"/>
</dbReference>
<gene>
    <name evidence="9" type="ORF">BECKLFY1418C_GA0070996_102030</name>
</gene>
<evidence type="ECO:0000256" key="6">
    <source>
        <dbReference type="ARBA" id="ARBA00022989"/>
    </source>
</evidence>
<feature type="transmembrane region" description="Helical" evidence="8">
    <location>
        <begin position="98"/>
        <end position="120"/>
    </location>
</feature>
<evidence type="ECO:0000256" key="2">
    <source>
        <dbReference type="ARBA" id="ARBA00009142"/>
    </source>
</evidence>
<proteinExistence type="inferred from homology"/>
<evidence type="ECO:0000256" key="4">
    <source>
        <dbReference type="ARBA" id="ARBA00022475"/>
    </source>
</evidence>
<comment type="subcellular location">
    <subcellularLocation>
        <location evidence="1 8">Cell membrane</location>
        <topology evidence="1 8">Multi-pass membrane protein</topology>
    </subcellularLocation>
</comment>
<name>A0A450WGF8_9GAMM</name>
<evidence type="ECO:0000256" key="7">
    <source>
        <dbReference type="ARBA" id="ARBA00023136"/>
    </source>
</evidence>
<sequence>MEWSFWEISLGVAAGLLVGFSKTGIPAAGLLIVPIMALLFPAKLSVGVLLPMLILGDIQAIGYYRHYAHYRELIRLVPGTLVGMIAGASFLFQVDNEVMGRTIGALVLLMLALESLRTVFSRISTDHGVFPWIFGAFAGAASTMGNAAGPIVSLYLLSRSLPKEVFMGTAAWFFLVINIVKVPLFVCLEMITLEGLFFDVTLIPVILFGGWMGVAVLSRITQSFFNRLILVLSAAIGLQLLI</sequence>
<keyword evidence="4 8" id="KW-1003">Cell membrane</keyword>
<keyword evidence="3" id="KW-0813">Transport</keyword>
<evidence type="ECO:0000256" key="3">
    <source>
        <dbReference type="ARBA" id="ARBA00022448"/>
    </source>
</evidence>
<keyword evidence="5 8" id="KW-0812">Transmembrane</keyword>
<dbReference type="AlphaFoldDB" id="A0A450WGF8"/>
<evidence type="ECO:0000256" key="8">
    <source>
        <dbReference type="RuleBase" id="RU363041"/>
    </source>
</evidence>
<dbReference type="InterPro" id="IPR002781">
    <property type="entry name" value="TM_pro_TauE-like"/>
</dbReference>
<dbReference type="GO" id="GO:0005886">
    <property type="term" value="C:plasma membrane"/>
    <property type="evidence" value="ECO:0007669"/>
    <property type="project" value="UniProtKB-SubCell"/>
</dbReference>
<evidence type="ECO:0000256" key="5">
    <source>
        <dbReference type="ARBA" id="ARBA00022692"/>
    </source>
</evidence>
<accession>A0A450WGF8</accession>
<keyword evidence="6 8" id="KW-1133">Transmembrane helix</keyword>
<feature type="transmembrane region" description="Helical" evidence="8">
    <location>
        <begin position="132"/>
        <end position="157"/>
    </location>
</feature>
<evidence type="ECO:0000313" key="9">
    <source>
        <dbReference type="EMBL" id="VFK16078.1"/>
    </source>
</evidence>
<dbReference type="EMBL" id="CAADFN010000020">
    <property type="protein sequence ID" value="VFK16078.1"/>
    <property type="molecule type" value="Genomic_DNA"/>
</dbReference>
<feature type="transmembrane region" description="Helical" evidence="8">
    <location>
        <begin position="169"/>
        <end position="188"/>
    </location>
</feature>
<feature type="transmembrane region" description="Helical" evidence="8">
    <location>
        <begin position="12"/>
        <end position="40"/>
    </location>
</feature>
<dbReference type="Pfam" id="PF01925">
    <property type="entry name" value="TauE"/>
    <property type="match status" value="1"/>
</dbReference>